<evidence type="ECO:0000313" key="1">
    <source>
        <dbReference type="EMBL" id="GAI76111.1"/>
    </source>
</evidence>
<reference evidence="1" key="1">
    <citation type="journal article" date="2014" name="Front. Microbiol.">
        <title>High frequency of phylogenetically diverse reductive dehalogenase-homologous genes in deep subseafloor sedimentary metagenomes.</title>
        <authorList>
            <person name="Kawai M."/>
            <person name="Futagami T."/>
            <person name="Toyoda A."/>
            <person name="Takaki Y."/>
            <person name="Nishi S."/>
            <person name="Hori S."/>
            <person name="Arai W."/>
            <person name="Tsubouchi T."/>
            <person name="Morono Y."/>
            <person name="Uchiyama I."/>
            <person name="Ito T."/>
            <person name="Fujiyama A."/>
            <person name="Inagaki F."/>
            <person name="Takami H."/>
        </authorList>
    </citation>
    <scope>NUCLEOTIDE SEQUENCE</scope>
    <source>
        <strain evidence="1">Expedition CK06-06</strain>
    </source>
</reference>
<protein>
    <recommendedName>
        <fullName evidence="2">ATPase domain-containing protein</fullName>
    </recommendedName>
</protein>
<organism evidence="1">
    <name type="scientific">marine sediment metagenome</name>
    <dbReference type="NCBI Taxonomy" id="412755"/>
    <lineage>
        <taxon>unclassified sequences</taxon>
        <taxon>metagenomes</taxon>
        <taxon>ecological metagenomes</taxon>
    </lineage>
</organism>
<proteinExistence type="predicted"/>
<accession>X1SAH0</accession>
<dbReference type="Gene3D" id="3.40.50.300">
    <property type="entry name" value="P-loop containing nucleotide triphosphate hydrolases"/>
    <property type="match status" value="1"/>
</dbReference>
<dbReference type="EMBL" id="BARW01007776">
    <property type="protein sequence ID" value="GAI76111.1"/>
    <property type="molecule type" value="Genomic_DNA"/>
</dbReference>
<dbReference type="InterPro" id="IPR027417">
    <property type="entry name" value="P-loop_NTPase"/>
</dbReference>
<dbReference type="SUPFAM" id="SSF52540">
    <property type="entry name" value="P-loop containing nucleoside triphosphate hydrolases"/>
    <property type="match status" value="1"/>
</dbReference>
<dbReference type="AlphaFoldDB" id="X1SAH0"/>
<gene>
    <name evidence="1" type="ORF">S12H4_16113</name>
</gene>
<comment type="caution">
    <text evidence="1">The sequence shown here is derived from an EMBL/GenBank/DDBJ whole genome shotgun (WGS) entry which is preliminary data.</text>
</comment>
<name>X1SAH0_9ZZZZ</name>
<sequence>MKQFFPYGKPVTGKELINREEIIDSTLGDIEGGQSIILASPRRYGKSSIILEIYVCNGGIEWSNFPEAVGYVLGIVGM</sequence>
<evidence type="ECO:0008006" key="2">
    <source>
        <dbReference type="Google" id="ProtNLM"/>
    </source>
</evidence>